<dbReference type="AlphaFoldDB" id="A0A974DNY3"/>
<evidence type="ECO:0000313" key="1">
    <source>
        <dbReference type="EMBL" id="OCT95428.1"/>
    </source>
</evidence>
<protein>
    <submittedName>
        <fullName evidence="1">Uncharacterized protein</fullName>
    </submittedName>
</protein>
<sequence>MNLSAQYVPHIKRYTFYDHENVRKIICICTNISPTIAALNSRYTHIYTHTTHWFCNQYTLIINISYLH</sequence>
<proteinExistence type="predicted"/>
<reference evidence="2" key="1">
    <citation type="journal article" date="2016" name="Nature">
        <title>Genome evolution in the allotetraploid frog Xenopus laevis.</title>
        <authorList>
            <person name="Session A.M."/>
            <person name="Uno Y."/>
            <person name="Kwon T."/>
            <person name="Chapman J.A."/>
            <person name="Toyoda A."/>
            <person name="Takahashi S."/>
            <person name="Fukui A."/>
            <person name="Hikosaka A."/>
            <person name="Suzuki A."/>
            <person name="Kondo M."/>
            <person name="van Heeringen S.J."/>
            <person name="Quigley I."/>
            <person name="Heinz S."/>
            <person name="Ogino H."/>
            <person name="Ochi H."/>
            <person name="Hellsten U."/>
            <person name="Lyons J.B."/>
            <person name="Simakov O."/>
            <person name="Putnam N."/>
            <person name="Stites J."/>
            <person name="Kuroki Y."/>
            <person name="Tanaka T."/>
            <person name="Michiue T."/>
            <person name="Watanabe M."/>
            <person name="Bogdanovic O."/>
            <person name="Lister R."/>
            <person name="Georgiou G."/>
            <person name="Paranjpe S.S."/>
            <person name="van Kruijsbergen I."/>
            <person name="Shu S."/>
            <person name="Carlson J."/>
            <person name="Kinoshita T."/>
            <person name="Ohta Y."/>
            <person name="Mawaribuchi S."/>
            <person name="Jenkins J."/>
            <person name="Grimwood J."/>
            <person name="Schmutz J."/>
            <person name="Mitros T."/>
            <person name="Mozaffari S.V."/>
            <person name="Suzuki Y."/>
            <person name="Haramoto Y."/>
            <person name="Yamamoto T.S."/>
            <person name="Takagi C."/>
            <person name="Heald R."/>
            <person name="Miller K."/>
            <person name="Haudenschild C."/>
            <person name="Kitzman J."/>
            <person name="Nakayama T."/>
            <person name="Izutsu Y."/>
            <person name="Robert J."/>
            <person name="Fortriede J."/>
            <person name="Burns K."/>
            <person name="Lotay V."/>
            <person name="Karimi K."/>
            <person name="Yasuoka Y."/>
            <person name="Dichmann D.S."/>
            <person name="Flajnik M.F."/>
            <person name="Houston D.W."/>
            <person name="Shendure J."/>
            <person name="DuPasquier L."/>
            <person name="Vize P.D."/>
            <person name="Zorn A.M."/>
            <person name="Ito M."/>
            <person name="Marcotte E.M."/>
            <person name="Wallingford J.B."/>
            <person name="Ito Y."/>
            <person name="Asashima M."/>
            <person name="Ueno N."/>
            <person name="Matsuda Y."/>
            <person name="Veenstra G.J."/>
            <person name="Fujiyama A."/>
            <person name="Harland R.M."/>
            <person name="Taira M."/>
            <person name="Rokhsar D.S."/>
        </authorList>
    </citation>
    <scope>NUCLEOTIDE SEQUENCE [LARGE SCALE GENOMIC DNA]</scope>
    <source>
        <strain evidence="2">J</strain>
    </source>
</reference>
<accession>A0A974DNY3</accession>
<gene>
    <name evidence="1" type="ORF">XELAEV_18013116mg</name>
</gene>
<evidence type="ECO:0000313" key="2">
    <source>
        <dbReference type="Proteomes" id="UP000694892"/>
    </source>
</evidence>
<dbReference type="Proteomes" id="UP000694892">
    <property type="component" value="Chromosome 2L"/>
</dbReference>
<name>A0A974DNY3_XENLA</name>
<organism evidence="1 2">
    <name type="scientific">Xenopus laevis</name>
    <name type="common">African clawed frog</name>
    <dbReference type="NCBI Taxonomy" id="8355"/>
    <lineage>
        <taxon>Eukaryota</taxon>
        <taxon>Metazoa</taxon>
        <taxon>Chordata</taxon>
        <taxon>Craniata</taxon>
        <taxon>Vertebrata</taxon>
        <taxon>Euteleostomi</taxon>
        <taxon>Amphibia</taxon>
        <taxon>Batrachia</taxon>
        <taxon>Anura</taxon>
        <taxon>Pipoidea</taxon>
        <taxon>Pipidae</taxon>
        <taxon>Xenopodinae</taxon>
        <taxon>Xenopus</taxon>
        <taxon>Xenopus</taxon>
    </lineage>
</organism>
<dbReference type="EMBL" id="CM004468">
    <property type="protein sequence ID" value="OCT95428.1"/>
    <property type="molecule type" value="Genomic_DNA"/>
</dbReference>